<dbReference type="Pfam" id="PF01636">
    <property type="entry name" value="APH"/>
    <property type="match status" value="1"/>
</dbReference>
<dbReference type="InterPro" id="IPR011009">
    <property type="entry name" value="Kinase-like_dom_sf"/>
</dbReference>
<reference evidence="2 3" key="1">
    <citation type="journal article" date="2018" name="Nat. Biotechnol.">
        <title>A standardized bacterial taxonomy based on genome phylogeny substantially revises the tree of life.</title>
        <authorList>
            <person name="Parks D.H."/>
            <person name="Chuvochina M."/>
            <person name="Waite D.W."/>
            <person name="Rinke C."/>
            <person name="Skarshewski A."/>
            <person name="Chaumeil P.A."/>
            <person name="Hugenholtz P."/>
        </authorList>
    </citation>
    <scope>NUCLEOTIDE SEQUENCE [LARGE SCALE GENOMIC DNA]</scope>
    <source>
        <strain evidence="2">UBA11728</strain>
    </source>
</reference>
<sequence length="194" mass="22432">MTKQMNAITKNRQTNEILYLMAEKAFGKGKINYEKEIVELDGGYCNVVYLVPLIEGEVIVKIAPSDEIEMMSYEERMLETEVAVMDLIEKYTKIPSPRVLFFDNSKTVCNSSYFFMIKSEGKSYDHFKKEFSDEQNDAIKQELGGYNKQLNQIKGTYFGLIGKSSSRFETWREFILSLFQMLINDGKRKGSNLV</sequence>
<dbReference type="PANTHER" id="PTHR21310">
    <property type="entry name" value="AMINOGLYCOSIDE PHOSPHOTRANSFERASE-RELATED-RELATED"/>
    <property type="match status" value="1"/>
</dbReference>
<dbReference type="SUPFAM" id="SSF56112">
    <property type="entry name" value="Protein kinase-like (PK-like)"/>
    <property type="match status" value="1"/>
</dbReference>
<dbReference type="Proteomes" id="UP000262969">
    <property type="component" value="Unassembled WGS sequence"/>
</dbReference>
<evidence type="ECO:0000313" key="3">
    <source>
        <dbReference type="Proteomes" id="UP000262969"/>
    </source>
</evidence>
<name>A0A3D2X995_9FIRM</name>
<evidence type="ECO:0000259" key="1">
    <source>
        <dbReference type="Pfam" id="PF01636"/>
    </source>
</evidence>
<evidence type="ECO:0000313" key="2">
    <source>
        <dbReference type="EMBL" id="HCL03095.1"/>
    </source>
</evidence>
<dbReference type="PANTHER" id="PTHR21310:SF15">
    <property type="entry name" value="AMINOGLYCOSIDE PHOSPHOTRANSFERASE DOMAIN-CONTAINING PROTEIN"/>
    <property type="match status" value="1"/>
</dbReference>
<organism evidence="2 3">
    <name type="scientific">Lachnoclostridium phytofermentans</name>
    <dbReference type="NCBI Taxonomy" id="66219"/>
    <lineage>
        <taxon>Bacteria</taxon>
        <taxon>Bacillati</taxon>
        <taxon>Bacillota</taxon>
        <taxon>Clostridia</taxon>
        <taxon>Lachnospirales</taxon>
        <taxon>Lachnospiraceae</taxon>
    </lineage>
</organism>
<feature type="domain" description="Aminoglycoside phosphotransferase" evidence="1">
    <location>
        <begin position="37"/>
        <end position="174"/>
    </location>
</feature>
<gene>
    <name evidence="2" type="ORF">DHW61_11925</name>
</gene>
<protein>
    <recommendedName>
        <fullName evidence="1">Aminoglycoside phosphotransferase domain-containing protein</fullName>
    </recommendedName>
</protein>
<dbReference type="InterPro" id="IPR051678">
    <property type="entry name" value="AGP_Transferase"/>
</dbReference>
<accession>A0A3D2X995</accession>
<feature type="non-terminal residue" evidence="2">
    <location>
        <position position="194"/>
    </location>
</feature>
<comment type="caution">
    <text evidence="2">The sequence shown here is derived from an EMBL/GenBank/DDBJ whole genome shotgun (WGS) entry which is preliminary data.</text>
</comment>
<dbReference type="InterPro" id="IPR002575">
    <property type="entry name" value="Aminoglycoside_PTrfase"/>
</dbReference>
<proteinExistence type="predicted"/>
<dbReference type="Gene3D" id="3.30.200.20">
    <property type="entry name" value="Phosphorylase Kinase, domain 1"/>
    <property type="match status" value="1"/>
</dbReference>
<dbReference type="EMBL" id="DPVV01000399">
    <property type="protein sequence ID" value="HCL03095.1"/>
    <property type="molecule type" value="Genomic_DNA"/>
</dbReference>
<dbReference type="AlphaFoldDB" id="A0A3D2X995"/>